<dbReference type="PROSITE" id="PS00109">
    <property type="entry name" value="PROTEIN_KINASE_TYR"/>
    <property type="match status" value="1"/>
</dbReference>
<dbReference type="PANTHER" id="PTHR38248:SF2">
    <property type="entry name" value="FUNK1 11"/>
    <property type="match status" value="1"/>
</dbReference>
<keyword evidence="4" id="KW-1185">Reference proteome</keyword>
<evidence type="ECO:0000313" key="4">
    <source>
        <dbReference type="Proteomes" id="UP000027222"/>
    </source>
</evidence>
<evidence type="ECO:0000256" key="1">
    <source>
        <dbReference type="SAM" id="MobiDB-lite"/>
    </source>
</evidence>
<name>A0A067T8Z9_GALM3</name>
<sequence>MDPALKEELEMSQLLDVPGLVEYLFPDQSLPIPFPALSTIAMRDLYDANEGRWESCPDLSVYSLTDREEKALAAFLNNFGEKLAYICVSERELPQCSQRKWHSQQSSVPLPGGPNAKRKPDFVLAEKDDIVSWTKTMVHLELRSGFSDKNAGTAFNQLVNGAYMVFSSQGGRRFHIGVSFCRYDVRVYVFDRAGVVGSMPIKMHSQPDTFVRLMAGLMFADPSLLGYDPTIVRRPGNRRFITVDGKKYEIIEAVFISDSIRGRGTVCWRVRRDGIEYVVKDLWADISGGHTEADILKRAEGIEGVAQIVAEEIVQVGGENDTTARIRAIIDRRKYSRAKWLDELETRVHRRIVMTPFAVGLTHFSTKKELVSVFIDAIATHRRLVEKGILHRDISLHNVMIYQPIPSSDTEKAGAQCCDGEPVGGTQYKDGKAGLRRGFIIDLDYAIFMEEEDRDVATGHRTGTLPFMAIDMLLGGKKHEPRHDLESFFYVLLWICWNYAGPKNTGRRNFDIMATGVRDWIYSDDFEETGTAKFEKMTASGAAFKRGSLKLFAPYFEDLKVCVTKLRDLIFHDYGEQDISHQGVIDILKETLKTLPDEEDWSWEDDKEGYGRKSVAGKKRKFEQDMPTIREENEGEQQPRGIGSKRARTLDVKRPVKSSQTKVPDYRSERTQRPPR</sequence>
<feature type="compositionally biased region" description="Basic and acidic residues" evidence="1">
    <location>
        <begin position="622"/>
        <end position="632"/>
    </location>
</feature>
<dbReference type="Proteomes" id="UP000027222">
    <property type="component" value="Unassembled WGS sequence"/>
</dbReference>
<accession>A0A067T8Z9</accession>
<dbReference type="EMBL" id="KL142379">
    <property type="protein sequence ID" value="KDR76379.1"/>
    <property type="molecule type" value="Genomic_DNA"/>
</dbReference>
<evidence type="ECO:0000313" key="3">
    <source>
        <dbReference type="EMBL" id="KDR76379.1"/>
    </source>
</evidence>
<evidence type="ECO:0000259" key="2">
    <source>
        <dbReference type="Pfam" id="PF17667"/>
    </source>
</evidence>
<gene>
    <name evidence="3" type="ORF">GALMADRAFT_140084</name>
</gene>
<dbReference type="Gene3D" id="1.10.510.10">
    <property type="entry name" value="Transferase(Phosphotransferase) domain 1"/>
    <property type="match status" value="1"/>
</dbReference>
<dbReference type="InterPro" id="IPR011009">
    <property type="entry name" value="Kinase-like_dom_sf"/>
</dbReference>
<feature type="compositionally biased region" description="Basic and acidic residues" evidence="1">
    <location>
        <begin position="664"/>
        <end position="676"/>
    </location>
</feature>
<dbReference type="HOGENOM" id="CLU_020482_0_0_1"/>
<feature type="domain" description="Fungal-type protein kinase" evidence="2">
    <location>
        <begin position="125"/>
        <end position="496"/>
    </location>
</feature>
<feature type="region of interest" description="Disordered" evidence="1">
    <location>
        <begin position="602"/>
        <end position="676"/>
    </location>
</feature>
<dbReference type="SUPFAM" id="SSF56112">
    <property type="entry name" value="Protein kinase-like (PK-like)"/>
    <property type="match status" value="1"/>
</dbReference>
<reference evidence="4" key="1">
    <citation type="journal article" date="2014" name="Proc. Natl. Acad. Sci. U.S.A.">
        <title>Extensive sampling of basidiomycete genomes demonstrates inadequacy of the white-rot/brown-rot paradigm for wood decay fungi.</title>
        <authorList>
            <person name="Riley R."/>
            <person name="Salamov A.A."/>
            <person name="Brown D.W."/>
            <person name="Nagy L.G."/>
            <person name="Floudas D."/>
            <person name="Held B.W."/>
            <person name="Levasseur A."/>
            <person name="Lombard V."/>
            <person name="Morin E."/>
            <person name="Otillar R."/>
            <person name="Lindquist E.A."/>
            <person name="Sun H."/>
            <person name="LaButti K.M."/>
            <person name="Schmutz J."/>
            <person name="Jabbour D."/>
            <person name="Luo H."/>
            <person name="Baker S.E."/>
            <person name="Pisabarro A.G."/>
            <person name="Walton J.D."/>
            <person name="Blanchette R.A."/>
            <person name="Henrissat B."/>
            <person name="Martin F."/>
            <person name="Cullen D."/>
            <person name="Hibbett D.S."/>
            <person name="Grigoriev I.V."/>
        </authorList>
    </citation>
    <scope>NUCLEOTIDE SEQUENCE [LARGE SCALE GENOMIC DNA]</scope>
    <source>
        <strain evidence="4">CBS 339.88</strain>
    </source>
</reference>
<dbReference type="PANTHER" id="PTHR38248">
    <property type="entry name" value="FUNK1 6"/>
    <property type="match status" value="1"/>
</dbReference>
<dbReference type="AlphaFoldDB" id="A0A067T8Z9"/>
<dbReference type="GO" id="GO:0004672">
    <property type="term" value="F:protein kinase activity"/>
    <property type="evidence" value="ECO:0007669"/>
    <property type="project" value="InterPro"/>
</dbReference>
<dbReference type="Pfam" id="PF17667">
    <property type="entry name" value="Pkinase_fungal"/>
    <property type="match status" value="1"/>
</dbReference>
<dbReference type="InterPro" id="IPR040976">
    <property type="entry name" value="Pkinase_fungal"/>
</dbReference>
<organism evidence="3 4">
    <name type="scientific">Galerina marginata (strain CBS 339.88)</name>
    <dbReference type="NCBI Taxonomy" id="685588"/>
    <lineage>
        <taxon>Eukaryota</taxon>
        <taxon>Fungi</taxon>
        <taxon>Dikarya</taxon>
        <taxon>Basidiomycota</taxon>
        <taxon>Agaricomycotina</taxon>
        <taxon>Agaricomycetes</taxon>
        <taxon>Agaricomycetidae</taxon>
        <taxon>Agaricales</taxon>
        <taxon>Agaricineae</taxon>
        <taxon>Strophariaceae</taxon>
        <taxon>Galerina</taxon>
    </lineage>
</organism>
<dbReference type="OrthoDB" id="5584477at2759"/>
<dbReference type="STRING" id="685588.A0A067T8Z9"/>
<protein>
    <recommendedName>
        <fullName evidence="2">Fungal-type protein kinase domain-containing protein</fullName>
    </recommendedName>
</protein>
<proteinExistence type="predicted"/>
<dbReference type="InterPro" id="IPR008266">
    <property type="entry name" value="Tyr_kinase_AS"/>
</dbReference>